<evidence type="ECO:0000313" key="8">
    <source>
        <dbReference type="EMBL" id="CEJ08175.1"/>
    </source>
</evidence>
<feature type="transmembrane region" description="Helical" evidence="5">
    <location>
        <begin position="107"/>
        <end position="128"/>
    </location>
</feature>
<evidence type="ECO:0000256" key="4">
    <source>
        <dbReference type="ARBA" id="ARBA00023136"/>
    </source>
</evidence>
<protein>
    <submittedName>
        <fullName evidence="8">Proton/sulfate cotransporter 2</fullName>
    </submittedName>
    <submittedName>
        <fullName evidence="7">Sulfate permease family</fullName>
    </submittedName>
</protein>
<dbReference type="EMBL" id="LR746496">
    <property type="protein sequence ID" value="CAA7601981.1"/>
    <property type="molecule type" value="Genomic_DNA"/>
</dbReference>
<feature type="transmembrane region" description="Helical" evidence="5">
    <location>
        <begin position="177"/>
        <end position="203"/>
    </location>
</feature>
<feature type="domain" description="STAS" evidence="6">
    <location>
        <begin position="451"/>
        <end position="569"/>
    </location>
</feature>
<dbReference type="InterPro" id="IPR001902">
    <property type="entry name" value="SLC26A/SulP_fam"/>
</dbReference>
<evidence type="ECO:0000313" key="9">
    <source>
        <dbReference type="Proteomes" id="UP001071230"/>
    </source>
</evidence>
<gene>
    <name evidence="8" type="ORF">DEACI_2650</name>
    <name evidence="7" type="ORF">DEACI_2652</name>
</gene>
<name>A0A8S0WZJ1_9FIRM</name>
<evidence type="ECO:0000256" key="1">
    <source>
        <dbReference type="ARBA" id="ARBA00004141"/>
    </source>
</evidence>
<dbReference type="CDD" id="cd07042">
    <property type="entry name" value="STAS_SulP_like_sulfate_transporter"/>
    <property type="match status" value="1"/>
</dbReference>
<dbReference type="Pfam" id="PF00916">
    <property type="entry name" value="Sulfate_transp"/>
    <property type="match status" value="1"/>
</dbReference>
<evidence type="ECO:0000313" key="7">
    <source>
        <dbReference type="EMBL" id="CAA7601981.1"/>
    </source>
</evidence>
<feature type="transmembrane region" description="Helical" evidence="5">
    <location>
        <begin position="332"/>
        <end position="352"/>
    </location>
</feature>
<feature type="transmembrane region" description="Helical" evidence="5">
    <location>
        <begin position="397"/>
        <end position="426"/>
    </location>
</feature>
<feature type="transmembrane region" description="Helical" evidence="5">
    <location>
        <begin position="358"/>
        <end position="376"/>
    </location>
</feature>
<dbReference type="RefSeq" id="WP_240985430.1">
    <property type="nucleotide sequence ID" value="NZ_CDGJ01000078.1"/>
</dbReference>
<dbReference type="PANTHER" id="PTHR11814">
    <property type="entry name" value="SULFATE TRANSPORTER"/>
    <property type="match status" value="1"/>
</dbReference>
<dbReference type="GO" id="GO:0055085">
    <property type="term" value="P:transmembrane transport"/>
    <property type="evidence" value="ECO:0007669"/>
    <property type="project" value="InterPro"/>
</dbReference>
<keyword evidence="3 5" id="KW-1133">Transmembrane helix</keyword>
<dbReference type="InterPro" id="IPR011547">
    <property type="entry name" value="SLC26A/SulP_dom"/>
</dbReference>
<dbReference type="PROSITE" id="PS50801">
    <property type="entry name" value="STAS"/>
    <property type="match status" value="1"/>
</dbReference>
<feature type="transmembrane region" description="Helical" evidence="5">
    <location>
        <begin position="60"/>
        <end position="77"/>
    </location>
</feature>
<dbReference type="GO" id="GO:0016020">
    <property type="term" value="C:membrane"/>
    <property type="evidence" value="ECO:0007669"/>
    <property type="project" value="UniProtKB-SubCell"/>
</dbReference>
<evidence type="ECO:0000256" key="2">
    <source>
        <dbReference type="ARBA" id="ARBA00022692"/>
    </source>
</evidence>
<reference evidence="7" key="2">
    <citation type="submission" date="2020-01" db="EMBL/GenBank/DDBJ databases">
        <authorList>
            <person name="Hornung B."/>
        </authorList>
    </citation>
    <scope>NUCLEOTIDE SEQUENCE</scope>
    <source>
        <strain evidence="7">PacBioINE</strain>
    </source>
</reference>
<evidence type="ECO:0000259" key="6">
    <source>
        <dbReference type="PROSITE" id="PS50801"/>
    </source>
</evidence>
<dbReference type="Proteomes" id="UP001071230">
    <property type="component" value="Unassembled WGS sequence"/>
</dbReference>
<comment type="subcellular location">
    <subcellularLocation>
        <location evidence="1">Membrane</location>
        <topology evidence="1">Multi-pass membrane protein</topology>
    </subcellularLocation>
</comment>
<dbReference type="SUPFAM" id="SSF52091">
    <property type="entry name" value="SpoIIaa-like"/>
    <property type="match status" value="1"/>
</dbReference>
<dbReference type="InterPro" id="IPR002645">
    <property type="entry name" value="STAS_dom"/>
</dbReference>
<feature type="transmembrane region" description="Helical" evidence="5">
    <location>
        <begin position="215"/>
        <end position="232"/>
    </location>
</feature>
<dbReference type="InterPro" id="IPR036513">
    <property type="entry name" value="STAS_dom_sf"/>
</dbReference>
<dbReference type="Pfam" id="PF01740">
    <property type="entry name" value="STAS"/>
    <property type="match status" value="1"/>
</dbReference>
<organism evidence="7">
    <name type="scientific">Acididesulfobacillus acetoxydans</name>
    <dbReference type="NCBI Taxonomy" id="1561005"/>
    <lineage>
        <taxon>Bacteria</taxon>
        <taxon>Bacillati</taxon>
        <taxon>Bacillota</taxon>
        <taxon>Clostridia</taxon>
        <taxon>Eubacteriales</taxon>
        <taxon>Peptococcaceae</taxon>
        <taxon>Acididesulfobacillus</taxon>
    </lineage>
</organism>
<dbReference type="AlphaFoldDB" id="A0A8S0WZJ1"/>
<dbReference type="NCBIfam" id="TIGR00815">
    <property type="entry name" value="sulP"/>
    <property type="match status" value="1"/>
</dbReference>
<proteinExistence type="predicted"/>
<keyword evidence="4 5" id="KW-0472">Membrane</keyword>
<dbReference type="Proteomes" id="UP000836597">
    <property type="component" value="Chromosome"/>
</dbReference>
<keyword evidence="9" id="KW-1185">Reference proteome</keyword>
<evidence type="ECO:0000256" key="3">
    <source>
        <dbReference type="ARBA" id="ARBA00022989"/>
    </source>
</evidence>
<keyword evidence="2 5" id="KW-0812">Transmembrane</keyword>
<dbReference type="EMBL" id="CDGJ01000078">
    <property type="protein sequence ID" value="CEJ08175.1"/>
    <property type="molecule type" value="Genomic_DNA"/>
</dbReference>
<feature type="transmembrane region" description="Helical" evidence="5">
    <location>
        <begin position="34"/>
        <end position="54"/>
    </location>
</feature>
<sequence>MSSLTLDKPTFIAKHIPFIETIRKYKRENIRKDIIAALTVAVVAIPQSMAYALIAGVNPVYGLYTAIVSAILGSAFGSSNQLVTGPTNAICLLVAGGMKNYMGLTNAYELLFLMTFLVGIFQILYGVIRLGKLINFISHSVMVGFTAGAGFLIAIGQLSNLFNISIKNSAQMSPMQIFYYIVTHLGQSHIYSLTLGLLTIAIIATCKKINNKLPGALIGVIVPAFFIVTFSLEQRGVKLIGVIPAALPPFKMIQFSAGSVQEVLRAAFAVSIVGLVEAISISKSIASTSRQKIDSNQEFLGQGIANTVGAFFQCLPSSGSFSRSAINYANGAATRLSGILSGVVVAAVLVFFAPFAKYIPQTCLAGVLMVAAYNLVDVQEFKKVVRLGKLKSDSIALWITFIAVILMPNLDYAIYTGIALSILLYLKDTDQASVKILLPARGEESQILEKEIKSVKEKVEVLIVQLEGNLYFGSTADLEERLDSLVGKSRAFILRMKYVSTVDVTSLNALKVFIRTVGDAGGVVLISGVKPELSVMLEKAGIVSEVGPDNIFMSENEIYASSNNALERAKTVLSY</sequence>
<accession>A0A8S0WZJ1</accession>
<feature type="transmembrane region" description="Helical" evidence="5">
    <location>
        <begin position="134"/>
        <end position="156"/>
    </location>
</feature>
<dbReference type="Gene3D" id="3.30.750.24">
    <property type="entry name" value="STAS domain"/>
    <property type="match status" value="1"/>
</dbReference>
<dbReference type="KEGG" id="aacx:DEACI_2652"/>
<reference evidence="8" key="1">
    <citation type="submission" date="2014-11" db="EMBL/GenBank/DDBJ databases">
        <authorList>
            <person name="Hornung B.V."/>
        </authorList>
    </citation>
    <scope>NUCLEOTIDE SEQUENCE</scope>
    <source>
        <strain evidence="8">INE</strain>
    </source>
</reference>
<evidence type="ECO:0000256" key="5">
    <source>
        <dbReference type="SAM" id="Phobius"/>
    </source>
</evidence>